<dbReference type="PIRSF" id="PIRSF000390">
    <property type="entry name" value="PLP_StrS"/>
    <property type="match status" value="1"/>
</dbReference>
<evidence type="ECO:0000313" key="4">
    <source>
        <dbReference type="Proteomes" id="UP000002420"/>
    </source>
</evidence>
<evidence type="ECO:0000256" key="2">
    <source>
        <dbReference type="RuleBase" id="RU004508"/>
    </source>
</evidence>
<proteinExistence type="inferred from homology"/>
<reference evidence="3 4" key="1">
    <citation type="submission" date="2008-05" db="EMBL/GenBank/DDBJ databases">
        <title>Complete sequence of chromosome of Geobacter lovleyi SZ.</title>
        <authorList>
            <consortium name="US DOE Joint Genome Institute"/>
            <person name="Lucas S."/>
            <person name="Copeland A."/>
            <person name="Lapidus A."/>
            <person name="Glavina del Rio T."/>
            <person name="Dalin E."/>
            <person name="Tice H."/>
            <person name="Bruce D."/>
            <person name="Goodwin L."/>
            <person name="Pitluck S."/>
            <person name="Chertkov O."/>
            <person name="Meincke L."/>
            <person name="Brettin T."/>
            <person name="Detter J.C."/>
            <person name="Han C."/>
            <person name="Tapia R."/>
            <person name="Kuske C.R."/>
            <person name="Schmutz J."/>
            <person name="Larimer F."/>
            <person name="Land M."/>
            <person name="Hauser L."/>
            <person name="Kyrpides N."/>
            <person name="Mikhailova N."/>
            <person name="Sung Y."/>
            <person name="Fletcher K.E."/>
            <person name="Ritalahti K.M."/>
            <person name="Loeffler F.E."/>
            <person name="Richardson P."/>
        </authorList>
    </citation>
    <scope>NUCLEOTIDE SEQUENCE [LARGE SCALE GENOMIC DNA]</scope>
    <source>
        <strain evidence="4">ATCC BAA-1151 / DSM 17278 / SZ</strain>
    </source>
</reference>
<dbReference type="PANTHER" id="PTHR30244">
    <property type="entry name" value="TRANSAMINASE"/>
    <property type="match status" value="1"/>
</dbReference>
<dbReference type="STRING" id="398767.Glov_0798"/>
<dbReference type="InterPro" id="IPR015421">
    <property type="entry name" value="PyrdxlP-dep_Trfase_major"/>
</dbReference>
<dbReference type="InterPro" id="IPR015424">
    <property type="entry name" value="PyrdxlP-dep_Trfase"/>
</dbReference>
<dbReference type="RefSeq" id="WP_012468880.1">
    <property type="nucleotide sequence ID" value="NC_010814.1"/>
</dbReference>
<dbReference type="AlphaFoldDB" id="B3E4V9"/>
<dbReference type="Gene3D" id="3.90.1150.10">
    <property type="entry name" value="Aspartate Aminotransferase, domain 1"/>
    <property type="match status" value="1"/>
</dbReference>
<organism evidence="3 4">
    <name type="scientific">Trichlorobacter lovleyi (strain ATCC BAA-1151 / DSM 17278 / SZ)</name>
    <name type="common">Geobacter lovleyi</name>
    <dbReference type="NCBI Taxonomy" id="398767"/>
    <lineage>
        <taxon>Bacteria</taxon>
        <taxon>Pseudomonadati</taxon>
        <taxon>Thermodesulfobacteriota</taxon>
        <taxon>Desulfuromonadia</taxon>
        <taxon>Geobacterales</taxon>
        <taxon>Geobacteraceae</taxon>
        <taxon>Trichlorobacter</taxon>
    </lineage>
</organism>
<dbReference type="OrthoDB" id="9810913at2"/>
<gene>
    <name evidence="3" type="ordered locus">Glov_0798</name>
</gene>
<dbReference type="Proteomes" id="UP000002420">
    <property type="component" value="Chromosome"/>
</dbReference>
<keyword evidence="2" id="KW-0663">Pyridoxal phosphate</keyword>
<keyword evidence="3" id="KW-0032">Aminotransferase</keyword>
<keyword evidence="3" id="KW-0808">Transferase</keyword>
<dbReference type="EMBL" id="CP001089">
    <property type="protein sequence ID" value="ACD94524.1"/>
    <property type="molecule type" value="Genomic_DNA"/>
</dbReference>
<keyword evidence="4" id="KW-1185">Reference proteome</keyword>
<dbReference type="HOGENOM" id="CLU_033332_7_2_7"/>
<dbReference type="GO" id="GO:0030170">
    <property type="term" value="F:pyridoxal phosphate binding"/>
    <property type="evidence" value="ECO:0007669"/>
    <property type="project" value="TreeGrafter"/>
</dbReference>
<dbReference type="PANTHER" id="PTHR30244:SF34">
    <property type="entry name" value="DTDP-4-AMINO-4,6-DIDEOXYGALACTOSE TRANSAMINASE"/>
    <property type="match status" value="1"/>
</dbReference>
<accession>B3E4V9</accession>
<sequence>MHKRQIPFGTITITESAKRLIVESLETKRISCGKLVREFENRFAGLLGVKEAVAVSTGTDADTLALAVLHDFGARRGDEVIVPALSFVATGNAVLHAGFTPVFVDIERETLNIDPAGIEAAITPRTRAIMPVHLMGKPAEMDTINAIAKKHGLLVVEDAAEAHGALYKGKPAGSLADLAAFSTYVAHIITTGEGGVITTNNEQYGEILRSLRSHGRNCTCKHCIMNTDTVTYCAKRFRGEGGEDVRFTFDRIGYSCKMNELEAAIGIGAMEVYHEILKKRHDNLLYVLERFDRFAPWLSTIKEEAHEQIGPHAIPIIINEGAPFSRADLTHYLEQNGIETRTLFASMPTQCPGFAYLGYRLGQFPNAEYMGLNGIHIGVHQDVGIEDMEYVLTILGQFLQNSGPDGSSRPQRSWMRTVQACAS</sequence>
<comment type="similarity">
    <text evidence="1 2">Belongs to the DegT/DnrJ/EryC1 family.</text>
</comment>
<dbReference type="eggNOG" id="COG0399">
    <property type="taxonomic scope" value="Bacteria"/>
</dbReference>
<dbReference type="SUPFAM" id="SSF53383">
    <property type="entry name" value="PLP-dependent transferases"/>
    <property type="match status" value="1"/>
</dbReference>
<protein>
    <submittedName>
        <fullName evidence="3">DegT/DnrJ/EryC1/StrS aminotransferase</fullName>
    </submittedName>
</protein>
<dbReference type="GO" id="GO:0008483">
    <property type="term" value="F:transaminase activity"/>
    <property type="evidence" value="ECO:0007669"/>
    <property type="project" value="UniProtKB-KW"/>
</dbReference>
<evidence type="ECO:0000256" key="1">
    <source>
        <dbReference type="ARBA" id="ARBA00037999"/>
    </source>
</evidence>
<dbReference type="Gene3D" id="3.40.640.10">
    <property type="entry name" value="Type I PLP-dependent aspartate aminotransferase-like (Major domain)"/>
    <property type="match status" value="1"/>
</dbReference>
<dbReference type="InterPro" id="IPR015422">
    <property type="entry name" value="PyrdxlP-dep_Trfase_small"/>
</dbReference>
<dbReference type="GO" id="GO:0000271">
    <property type="term" value="P:polysaccharide biosynthetic process"/>
    <property type="evidence" value="ECO:0007669"/>
    <property type="project" value="TreeGrafter"/>
</dbReference>
<dbReference type="InterPro" id="IPR000653">
    <property type="entry name" value="DegT/StrS_aminotransferase"/>
</dbReference>
<dbReference type="KEGG" id="glo:Glov_0798"/>
<dbReference type="Pfam" id="PF01041">
    <property type="entry name" value="DegT_DnrJ_EryC1"/>
    <property type="match status" value="1"/>
</dbReference>
<evidence type="ECO:0000313" key="3">
    <source>
        <dbReference type="EMBL" id="ACD94524.1"/>
    </source>
</evidence>
<name>B3E4V9_TRIL1</name>
<dbReference type="CDD" id="cd00616">
    <property type="entry name" value="AHBA_syn"/>
    <property type="match status" value="1"/>
</dbReference>